<dbReference type="AlphaFoldDB" id="A0A1F5VVY5"/>
<comment type="similarity">
    <text evidence="1">Belongs to the universal stress protein A family.</text>
</comment>
<name>A0A1F5VVY5_9BACT</name>
<evidence type="ECO:0000256" key="1">
    <source>
        <dbReference type="ARBA" id="ARBA00008791"/>
    </source>
</evidence>
<organism evidence="3 4">
    <name type="scientific">Candidatus Fischerbacteria bacterium RBG_13_37_8</name>
    <dbReference type="NCBI Taxonomy" id="1817863"/>
    <lineage>
        <taxon>Bacteria</taxon>
        <taxon>Candidatus Fischeribacteriota</taxon>
    </lineage>
</organism>
<dbReference type="Proteomes" id="UP000178943">
    <property type="component" value="Unassembled WGS sequence"/>
</dbReference>
<accession>A0A1F5VVY5</accession>
<dbReference type="STRING" id="1817863.A2Y62_18130"/>
<dbReference type="CDD" id="cd00293">
    <property type="entry name" value="USP-like"/>
    <property type="match status" value="2"/>
</dbReference>
<proteinExistence type="inferred from homology"/>
<evidence type="ECO:0000313" key="4">
    <source>
        <dbReference type="Proteomes" id="UP000178943"/>
    </source>
</evidence>
<sequence>MSAIKTILWACDFFKASNNALEYANSIAKIFKAEIIGLHVIQEPTWSCYEVDEEYCERMIKHMKILMTERYETAVKKFQRIASSQKKKRIAFRYCIREGRASEEIAKCAQEEGAQLIIMGNSGDETTLTATVGSTVFKVMRATHVPTMVVKKVKRKGSIERILLPTDLKDSWPKAFDVTLEFADKFKAEIYLLHVIEIYNYEGVEEVQDQLLAYATKMIQESSNTLKKKAGEIAINEYARKSINSTIGILDFVNKYKIDMVVMGTHARTGLSKFFLGSVAEKVLSELEIPIIAVHPEDEE</sequence>
<comment type="caution">
    <text evidence="3">The sequence shown here is derived from an EMBL/GenBank/DDBJ whole genome shotgun (WGS) entry which is preliminary data.</text>
</comment>
<dbReference type="InterPro" id="IPR006015">
    <property type="entry name" value="Universal_stress_UspA"/>
</dbReference>
<reference evidence="3 4" key="1">
    <citation type="journal article" date="2016" name="Nat. Commun.">
        <title>Thousands of microbial genomes shed light on interconnected biogeochemical processes in an aquifer system.</title>
        <authorList>
            <person name="Anantharaman K."/>
            <person name="Brown C.T."/>
            <person name="Hug L.A."/>
            <person name="Sharon I."/>
            <person name="Castelle C.J."/>
            <person name="Probst A.J."/>
            <person name="Thomas B.C."/>
            <person name="Singh A."/>
            <person name="Wilkins M.J."/>
            <person name="Karaoz U."/>
            <person name="Brodie E.L."/>
            <person name="Williams K.H."/>
            <person name="Hubbard S.S."/>
            <person name="Banfield J.F."/>
        </authorList>
    </citation>
    <scope>NUCLEOTIDE SEQUENCE [LARGE SCALE GENOMIC DNA]</scope>
</reference>
<dbReference type="PANTHER" id="PTHR46268">
    <property type="entry name" value="STRESS RESPONSE PROTEIN NHAX"/>
    <property type="match status" value="1"/>
</dbReference>
<evidence type="ECO:0000313" key="3">
    <source>
        <dbReference type="EMBL" id="OGF67463.1"/>
    </source>
</evidence>
<dbReference type="InterPro" id="IPR014729">
    <property type="entry name" value="Rossmann-like_a/b/a_fold"/>
</dbReference>
<protein>
    <recommendedName>
        <fullName evidence="2">UspA domain-containing protein</fullName>
    </recommendedName>
</protein>
<dbReference type="EMBL" id="MFGW01000049">
    <property type="protein sequence ID" value="OGF67463.1"/>
    <property type="molecule type" value="Genomic_DNA"/>
</dbReference>
<feature type="domain" description="UspA" evidence="2">
    <location>
        <begin position="160"/>
        <end position="295"/>
    </location>
</feature>
<dbReference type="Pfam" id="PF00582">
    <property type="entry name" value="Usp"/>
    <property type="match status" value="2"/>
</dbReference>
<dbReference type="Gene3D" id="3.40.50.620">
    <property type="entry name" value="HUPs"/>
    <property type="match status" value="2"/>
</dbReference>
<dbReference type="PANTHER" id="PTHR46268:SF6">
    <property type="entry name" value="UNIVERSAL STRESS PROTEIN UP12"/>
    <property type="match status" value="1"/>
</dbReference>
<evidence type="ECO:0000259" key="2">
    <source>
        <dbReference type="Pfam" id="PF00582"/>
    </source>
</evidence>
<dbReference type="PRINTS" id="PR01438">
    <property type="entry name" value="UNVRSLSTRESS"/>
</dbReference>
<dbReference type="InterPro" id="IPR006016">
    <property type="entry name" value="UspA"/>
</dbReference>
<gene>
    <name evidence="3" type="ORF">A2Y62_18130</name>
</gene>
<dbReference type="SUPFAM" id="SSF52402">
    <property type="entry name" value="Adenine nucleotide alpha hydrolases-like"/>
    <property type="match status" value="2"/>
</dbReference>
<feature type="domain" description="UspA" evidence="2">
    <location>
        <begin position="4"/>
        <end position="151"/>
    </location>
</feature>